<sequence length="177" mass="20135">MNDYGMIIEPGTLRIQRLLPGPIERVWAYLTESDKRATWLAAGAMTLENGAPLELEFRNSDLAGEHEPPPAKYKQHGGCVSNRGHITCLFPPRLLSFTWAEQDQGRPSEVTFELTEQGSAVLLTVTHRRLANRDEMLSVAGGWHTHLDILLDRLHDRAPQPFWSTHARLEEEYRARL</sequence>
<dbReference type="Gene3D" id="3.30.530.20">
    <property type="match status" value="1"/>
</dbReference>
<dbReference type="Proteomes" id="UP000050489">
    <property type="component" value="Unassembled WGS sequence"/>
</dbReference>
<dbReference type="SUPFAM" id="SSF55961">
    <property type="entry name" value="Bet v1-like"/>
    <property type="match status" value="1"/>
</dbReference>
<protein>
    <submittedName>
        <fullName evidence="4">ATPase</fullName>
    </submittedName>
</protein>
<proteinExistence type="inferred from homology"/>
<dbReference type="Pfam" id="PF08327">
    <property type="entry name" value="AHSA1"/>
    <property type="match status" value="1"/>
</dbReference>
<gene>
    <name evidence="4" type="ORF">AN695_0206400</name>
    <name evidence="3" type="ORF">DKC05_28070</name>
</gene>
<evidence type="ECO:0000313" key="5">
    <source>
        <dbReference type="Proteomes" id="UP000050489"/>
    </source>
</evidence>
<dbReference type="AlphaFoldDB" id="A0A0G3SUB9"/>
<organism evidence="4 5">
    <name type="scientific">Serratia marcescens</name>
    <dbReference type="NCBI Taxonomy" id="615"/>
    <lineage>
        <taxon>Bacteria</taxon>
        <taxon>Pseudomonadati</taxon>
        <taxon>Pseudomonadota</taxon>
        <taxon>Gammaproteobacteria</taxon>
        <taxon>Enterobacterales</taxon>
        <taxon>Yersiniaceae</taxon>
        <taxon>Serratia</taxon>
    </lineage>
</organism>
<dbReference type="RefSeq" id="WP_038880195.1">
    <property type="nucleotide sequence ID" value="NZ_ABEXNO020000001.1"/>
</dbReference>
<reference evidence="5" key="1">
    <citation type="submission" date="2016-04" db="EMBL/GenBank/DDBJ databases">
        <authorList>
            <person name="Osei Sekyere J."/>
            <person name="Sivertsen A."/>
            <person name="Pedersen A.T."/>
            <person name="Sundsfjord A."/>
        </authorList>
    </citation>
    <scope>NUCLEOTIDE SEQUENCE [LARGE SCALE GENOMIC DNA]</scope>
    <source>
        <strain evidence="5">945174350</strain>
    </source>
</reference>
<dbReference type="EMBL" id="CP029449">
    <property type="protein sequence ID" value="AWL71230.1"/>
    <property type="molecule type" value="Genomic_DNA"/>
</dbReference>
<evidence type="ECO:0000259" key="2">
    <source>
        <dbReference type="Pfam" id="PF08327"/>
    </source>
</evidence>
<dbReference type="InterPro" id="IPR023393">
    <property type="entry name" value="START-like_dom_sf"/>
</dbReference>
<evidence type="ECO:0000313" key="4">
    <source>
        <dbReference type="EMBL" id="OCO80500.1"/>
    </source>
</evidence>
<comment type="similarity">
    <text evidence="1">Belongs to the AHA1 family.</text>
</comment>
<dbReference type="EMBL" id="LJEX02000136">
    <property type="protein sequence ID" value="OCO80500.1"/>
    <property type="molecule type" value="Genomic_DNA"/>
</dbReference>
<dbReference type="Proteomes" id="UP000245399">
    <property type="component" value="Chromosome"/>
</dbReference>
<dbReference type="InterPro" id="IPR013538">
    <property type="entry name" value="ASHA1/2-like_C"/>
</dbReference>
<dbReference type="CDD" id="cd08899">
    <property type="entry name" value="SRPBCC_CalC_Aha1-like_6"/>
    <property type="match status" value="1"/>
</dbReference>
<feature type="domain" description="Activator of Hsp90 ATPase homologue 1/2-like C-terminal" evidence="2">
    <location>
        <begin position="22"/>
        <end position="150"/>
    </location>
</feature>
<evidence type="ECO:0000256" key="1">
    <source>
        <dbReference type="ARBA" id="ARBA00006817"/>
    </source>
</evidence>
<evidence type="ECO:0000313" key="3">
    <source>
        <dbReference type="EMBL" id="AWL71230.1"/>
    </source>
</evidence>
<reference evidence="4" key="2">
    <citation type="journal article" date="2017" name="PLoS ONE">
        <title>Genomic and phenotypic characterisation of fluoroquinolone resistance mechanisms in Enterobacteriaceae in Durban, South Africa.</title>
        <authorList>
            <person name="Osei Sekyere J."/>
            <person name="Amoako D.G."/>
        </authorList>
    </citation>
    <scope>NUCLEOTIDE SEQUENCE</scope>
    <source>
        <strain evidence="4">945174350</strain>
    </source>
</reference>
<dbReference type="GeneID" id="301146147"/>
<accession>A0A0G3SUB9</accession>
<name>A0A0G3SUB9_SERMA</name>
<reference evidence="3 6" key="3">
    <citation type="submission" date="2018-05" db="EMBL/GenBank/DDBJ databases">
        <title>Klebsiella quasipneumonaiae provides a window into carbapenemase gene transfer, plasmid rearrangements and nosocomial acquisition from the hospital environment.</title>
        <authorList>
            <person name="Mathers A.J."/>
            <person name="Vegesana K."/>
            <person name="Stoesser N."/>
            <person name="Crook D."/>
            <person name="Vaughan A."/>
            <person name="Barry K."/>
            <person name="Parikh H."/>
            <person name="Sebra R."/>
            <person name="Kotay S."/>
            <person name="Walker A.S."/>
            <person name="Sheppard A.E."/>
        </authorList>
    </citation>
    <scope>NUCLEOTIDE SEQUENCE [LARGE SCALE GENOMIC DNA]</scope>
    <source>
        <strain evidence="3 6">CAV1761</strain>
    </source>
</reference>
<evidence type="ECO:0000313" key="6">
    <source>
        <dbReference type="Proteomes" id="UP000245399"/>
    </source>
</evidence>